<evidence type="ECO:0000259" key="1">
    <source>
        <dbReference type="Pfam" id="PF15567"/>
    </source>
</evidence>
<name>A0A5C5Z3Z3_9BACT</name>
<organism evidence="2 3">
    <name type="scientific">Novipirellula herctigrandis</name>
    <dbReference type="NCBI Taxonomy" id="2527986"/>
    <lineage>
        <taxon>Bacteria</taxon>
        <taxon>Pseudomonadati</taxon>
        <taxon>Planctomycetota</taxon>
        <taxon>Planctomycetia</taxon>
        <taxon>Pirellulales</taxon>
        <taxon>Pirellulaceae</taxon>
        <taxon>Novipirellula</taxon>
    </lineage>
</organism>
<dbReference type="Proteomes" id="UP000315010">
    <property type="component" value="Unassembled WGS sequence"/>
</dbReference>
<gene>
    <name evidence="2" type="ORF">CA13_31500</name>
</gene>
<dbReference type="AlphaFoldDB" id="A0A5C5Z3Z3"/>
<proteinExistence type="predicted"/>
<sequence>MDALTRDQAAVKVLEHAAPMFSGIDDIVINDPYVLEDETAWVFPYNSKRFLDTGDINFALMSNNPVLVCKRTGELHTYPGALSAEDMLQAFSAGQ</sequence>
<reference evidence="2 3" key="1">
    <citation type="submission" date="2019-02" db="EMBL/GenBank/DDBJ databases">
        <title>Deep-cultivation of Planctomycetes and their phenomic and genomic characterization uncovers novel biology.</title>
        <authorList>
            <person name="Wiegand S."/>
            <person name="Jogler M."/>
            <person name="Boedeker C."/>
            <person name="Pinto D."/>
            <person name="Vollmers J."/>
            <person name="Rivas-Marin E."/>
            <person name="Kohn T."/>
            <person name="Peeters S.H."/>
            <person name="Heuer A."/>
            <person name="Rast P."/>
            <person name="Oberbeckmann S."/>
            <person name="Bunk B."/>
            <person name="Jeske O."/>
            <person name="Meyerdierks A."/>
            <person name="Storesund J.E."/>
            <person name="Kallscheuer N."/>
            <person name="Luecker S."/>
            <person name="Lage O.M."/>
            <person name="Pohl T."/>
            <person name="Merkel B.J."/>
            <person name="Hornburger P."/>
            <person name="Mueller R.-W."/>
            <person name="Bruemmer F."/>
            <person name="Labrenz M."/>
            <person name="Spormann A.M."/>
            <person name="Op Den Camp H."/>
            <person name="Overmann J."/>
            <person name="Amann R."/>
            <person name="Jetten M.S.M."/>
            <person name="Mascher T."/>
            <person name="Medema M.H."/>
            <person name="Devos D.P."/>
            <person name="Kaster A.-K."/>
            <person name="Ovreas L."/>
            <person name="Rohde M."/>
            <person name="Galperin M.Y."/>
            <person name="Jogler C."/>
        </authorList>
    </citation>
    <scope>NUCLEOTIDE SEQUENCE [LARGE SCALE GENOMIC DNA]</scope>
    <source>
        <strain evidence="2 3">CA13</strain>
    </source>
</reference>
<keyword evidence="3" id="KW-1185">Reference proteome</keyword>
<dbReference type="Pfam" id="PF15567">
    <property type="entry name" value="Imm35"/>
    <property type="match status" value="1"/>
</dbReference>
<dbReference type="InterPro" id="IPR029082">
    <property type="entry name" value="Imm35"/>
</dbReference>
<comment type="caution">
    <text evidence="2">The sequence shown here is derived from an EMBL/GenBank/DDBJ whole genome shotgun (WGS) entry which is preliminary data.</text>
</comment>
<protein>
    <recommendedName>
        <fullName evidence="1">Immunity protein 35 domain-containing protein</fullName>
    </recommendedName>
</protein>
<evidence type="ECO:0000313" key="3">
    <source>
        <dbReference type="Proteomes" id="UP000315010"/>
    </source>
</evidence>
<dbReference type="EMBL" id="SJPJ01000001">
    <property type="protein sequence ID" value="TWT81697.1"/>
    <property type="molecule type" value="Genomic_DNA"/>
</dbReference>
<accession>A0A5C5Z3Z3</accession>
<evidence type="ECO:0000313" key="2">
    <source>
        <dbReference type="EMBL" id="TWT81697.1"/>
    </source>
</evidence>
<feature type="domain" description="Immunity protein 35" evidence="1">
    <location>
        <begin position="27"/>
        <end position="89"/>
    </location>
</feature>